<accession>A0ABQ6MH18</accession>
<proteinExistence type="inferred from homology"/>
<feature type="region of interest" description="Disordered" evidence="8">
    <location>
        <begin position="36"/>
        <end position="59"/>
    </location>
</feature>
<reference evidence="9 10" key="1">
    <citation type="journal article" date="2023" name="Commun. Biol.">
        <title>Genome analysis of Parmales, the sister group of diatoms, reveals the evolutionary specialization of diatoms from phago-mixotrophs to photoautotrophs.</title>
        <authorList>
            <person name="Ban H."/>
            <person name="Sato S."/>
            <person name="Yoshikawa S."/>
            <person name="Yamada K."/>
            <person name="Nakamura Y."/>
            <person name="Ichinomiya M."/>
            <person name="Sato N."/>
            <person name="Blanc-Mathieu R."/>
            <person name="Endo H."/>
            <person name="Kuwata A."/>
            <person name="Ogata H."/>
        </authorList>
    </citation>
    <scope>NUCLEOTIDE SEQUENCE [LARGE SCALE GENOMIC DNA]</scope>
</reference>
<keyword evidence="10" id="KW-1185">Reference proteome</keyword>
<dbReference type="InterPro" id="IPR036322">
    <property type="entry name" value="WD40_repeat_dom_sf"/>
</dbReference>
<gene>
    <name evidence="9" type="ORF">TeGR_g4235</name>
</gene>
<evidence type="ECO:0000256" key="1">
    <source>
        <dbReference type="ARBA" id="ARBA00005156"/>
    </source>
</evidence>
<evidence type="ECO:0000256" key="2">
    <source>
        <dbReference type="ARBA" id="ARBA00022574"/>
    </source>
</evidence>
<keyword evidence="3" id="KW-0677">Repeat</keyword>
<comment type="caution">
    <text evidence="9">The sequence shown here is derived from an EMBL/GenBank/DDBJ whole genome shotgun (WGS) entry which is preliminary data.</text>
</comment>
<evidence type="ECO:0000256" key="3">
    <source>
        <dbReference type="ARBA" id="ARBA00022737"/>
    </source>
</evidence>
<comment type="catalytic activity">
    <reaction evidence="7">
        <text>diphthine methyl ester-[translation elongation factor 2] + H2O = diphthine-[translation elongation factor 2] + methanol + H(+)</text>
        <dbReference type="Rhea" id="RHEA:42656"/>
        <dbReference type="Rhea" id="RHEA-COMP:10172"/>
        <dbReference type="Rhea" id="RHEA-COMP:10173"/>
        <dbReference type="ChEBI" id="CHEBI:15377"/>
        <dbReference type="ChEBI" id="CHEBI:15378"/>
        <dbReference type="ChEBI" id="CHEBI:17790"/>
        <dbReference type="ChEBI" id="CHEBI:79005"/>
        <dbReference type="ChEBI" id="CHEBI:82696"/>
        <dbReference type="EC" id="3.1.1.97"/>
    </reaction>
</comment>
<evidence type="ECO:0000256" key="8">
    <source>
        <dbReference type="SAM" id="MobiDB-lite"/>
    </source>
</evidence>
<dbReference type="EMBL" id="BRYB01005576">
    <property type="protein sequence ID" value="GMI26193.1"/>
    <property type="molecule type" value="Genomic_DNA"/>
</dbReference>
<evidence type="ECO:0000256" key="4">
    <source>
        <dbReference type="ARBA" id="ARBA00022801"/>
    </source>
</evidence>
<dbReference type="PANTHER" id="PTHR46042">
    <property type="entry name" value="DIPHTHINE METHYLTRANSFERASE"/>
    <property type="match status" value="1"/>
</dbReference>
<dbReference type="EC" id="3.1.1.97" evidence="6"/>
<evidence type="ECO:0000256" key="6">
    <source>
        <dbReference type="ARBA" id="ARBA00039131"/>
    </source>
</evidence>
<protein>
    <recommendedName>
        <fullName evidence="6">methylated diphthine methylhydrolase</fullName>
        <ecNumber evidence="6">3.1.1.97</ecNumber>
    </recommendedName>
</protein>
<keyword evidence="4" id="KW-0378">Hydrolase</keyword>
<dbReference type="Proteomes" id="UP001165060">
    <property type="component" value="Unassembled WGS sequence"/>
</dbReference>
<dbReference type="SMART" id="SM00320">
    <property type="entry name" value="WD40"/>
    <property type="match status" value="5"/>
</dbReference>
<comment type="similarity">
    <text evidence="5">Belongs to the DPH7 family.</text>
</comment>
<name>A0ABQ6MH18_9STRA</name>
<organism evidence="9 10">
    <name type="scientific">Tetraparma gracilis</name>
    <dbReference type="NCBI Taxonomy" id="2962635"/>
    <lineage>
        <taxon>Eukaryota</taxon>
        <taxon>Sar</taxon>
        <taxon>Stramenopiles</taxon>
        <taxon>Ochrophyta</taxon>
        <taxon>Bolidophyceae</taxon>
        <taxon>Parmales</taxon>
        <taxon>Triparmaceae</taxon>
        <taxon>Tetraparma</taxon>
    </lineage>
</organism>
<evidence type="ECO:0000256" key="7">
    <source>
        <dbReference type="ARBA" id="ARBA00047551"/>
    </source>
</evidence>
<dbReference type="Pfam" id="PF00400">
    <property type="entry name" value="WD40"/>
    <property type="match status" value="1"/>
</dbReference>
<evidence type="ECO:0000313" key="10">
    <source>
        <dbReference type="Proteomes" id="UP001165060"/>
    </source>
</evidence>
<dbReference type="SUPFAM" id="SSF50978">
    <property type="entry name" value="WD40 repeat-like"/>
    <property type="match status" value="1"/>
</dbReference>
<dbReference type="InterPro" id="IPR052415">
    <property type="entry name" value="Diphthine_MTase"/>
</dbReference>
<dbReference type="Gene3D" id="2.130.10.10">
    <property type="entry name" value="YVTN repeat-like/Quinoprotein amine dehydrogenase"/>
    <property type="match status" value="2"/>
</dbReference>
<evidence type="ECO:0000313" key="9">
    <source>
        <dbReference type="EMBL" id="GMI26193.1"/>
    </source>
</evidence>
<keyword evidence="2" id="KW-0853">WD repeat</keyword>
<dbReference type="PANTHER" id="PTHR46042:SF1">
    <property type="entry name" value="DIPHTHINE METHYLTRANSFERASE"/>
    <property type="match status" value="1"/>
</dbReference>
<comment type="pathway">
    <text evidence="1">Protein modification; peptidyl-diphthamide biosynthesis.</text>
</comment>
<feature type="compositionally biased region" description="Basic and acidic residues" evidence="8">
    <location>
        <begin position="44"/>
        <end position="55"/>
    </location>
</feature>
<sequence length="351" mass="37723">MSVASSITTPDFACSLVRHPLDTALYVCGQYHLEEPDEEEEGASDGKQEESKGEQTRTGALTGYKMTASGIIQVFHEKLPHGVLSAVWNPGAGQQLAVALSSGGVMVADVDEEGINEVTRVSAPAPPNTSGPCTDLAFLGAGKNLLASYTSGSFVIFTCPTMVPLGTVAAHKFPFASAPAETWTIACDANDMIFTGGDDGSLKVWNYYTILEQYDGDEELITAVKPEVVLKDFDAGVTVVRTIKSGADGATRLLVGSYDETVTCIDFDVDRITKVWKVEAGGGVWRFAMHEDETRVLVGAMYGGACVLDVESGEQIDGMFEEHESMVYGAAWFGSLKLTCSFYDRQLIMWD</sequence>
<dbReference type="InterPro" id="IPR001680">
    <property type="entry name" value="WD40_rpt"/>
</dbReference>
<evidence type="ECO:0000256" key="5">
    <source>
        <dbReference type="ARBA" id="ARBA00038092"/>
    </source>
</evidence>
<dbReference type="InterPro" id="IPR015943">
    <property type="entry name" value="WD40/YVTN_repeat-like_dom_sf"/>
</dbReference>